<dbReference type="SUPFAM" id="SSF46942">
    <property type="entry name" value="Elongation factor TFIIS domain 2"/>
    <property type="match status" value="1"/>
</dbReference>
<dbReference type="CDD" id="cd13749">
    <property type="entry name" value="Zn-ribbon_TFIIS"/>
    <property type="match status" value="1"/>
</dbReference>
<dbReference type="OrthoDB" id="44867at2759"/>
<dbReference type="PANTHER" id="PTHR11477">
    <property type="entry name" value="TRANSCRIPTION FACTOR S-II ZINC FINGER DOMAIN-CONTAINING PROTEIN"/>
    <property type="match status" value="1"/>
</dbReference>
<feature type="domain" description="TFIIS-type" evidence="6">
    <location>
        <begin position="147"/>
        <end position="187"/>
    </location>
</feature>
<gene>
    <name evidence="8" type="ORF">ACA1_294840</name>
</gene>
<protein>
    <submittedName>
        <fullName evidence="8">Transcription elongation factor SII, hS-II-T1 isoform 8, putative</fullName>
    </submittedName>
</protein>
<dbReference type="Proteomes" id="UP000011083">
    <property type="component" value="Unassembled WGS sequence"/>
</dbReference>
<dbReference type="InterPro" id="IPR003618">
    <property type="entry name" value="TFIIS_cen_dom"/>
</dbReference>
<evidence type="ECO:0000313" key="8">
    <source>
        <dbReference type="EMBL" id="ELR25429.1"/>
    </source>
</evidence>
<dbReference type="KEGG" id="acan:ACA1_294840"/>
<feature type="domain" description="TFIIS central" evidence="7">
    <location>
        <begin position="32"/>
        <end position="144"/>
    </location>
</feature>
<evidence type="ECO:0000256" key="4">
    <source>
        <dbReference type="ARBA" id="ARBA00023242"/>
    </source>
</evidence>
<keyword evidence="4" id="KW-0539">Nucleus</keyword>
<dbReference type="InterPro" id="IPR036575">
    <property type="entry name" value="TFIIS_cen_dom_sf"/>
</dbReference>
<evidence type="ECO:0000256" key="3">
    <source>
        <dbReference type="ARBA" id="ARBA00022833"/>
    </source>
</evidence>
<accession>L8HIK4</accession>
<dbReference type="PIRSF" id="PIRSF006704">
    <property type="entry name" value="TF_IIS"/>
    <property type="match status" value="1"/>
</dbReference>
<dbReference type="GO" id="GO:0006351">
    <property type="term" value="P:DNA-templated transcription"/>
    <property type="evidence" value="ECO:0007669"/>
    <property type="project" value="InterPro"/>
</dbReference>
<proteinExistence type="predicted"/>
<dbReference type="PANTHER" id="PTHR11477:SF0">
    <property type="entry name" value="IP08861P-RELATED"/>
    <property type="match status" value="1"/>
</dbReference>
<dbReference type="InterPro" id="IPR001222">
    <property type="entry name" value="Znf_TFIIS"/>
</dbReference>
<keyword evidence="1" id="KW-0479">Metal-binding</keyword>
<keyword evidence="8" id="KW-0648">Protein biosynthesis</keyword>
<dbReference type="PROSITE" id="PS00466">
    <property type="entry name" value="ZF_TFIIS_1"/>
    <property type="match status" value="1"/>
</dbReference>
<sequence>MSPIPTSPTLAAAAAPKAETKRPAPIKLNDATRQKCFEMLAEALEQSESDADYFELALDIEAEMFKLFGETNPNYKAKFRQLFMNLKNVKNHDLRLGVLNGHISPERLCQMTSQELASKELQEQRKALEEACLKEAIRGGQKQATTNMFRCHKCKKRECTYYQLQTRSADEPMTTFVQCTNCNNRWRF</sequence>
<evidence type="ECO:0000256" key="1">
    <source>
        <dbReference type="ARBA" id="ARBA00022723"/>
    </source>
</evidence>
<reference evidence="8 9" key="1">
    <citation type="journal article" date="2013" name="Genome Biol.">
        <title>Genome of Acanthamoeba castellanii highlights extensive lateral gene transfer and early evolution of tyrosine kinase signaling.</title>
        <authorList>
            <person name="Clarke M."/>
            <person name="Lohan A.J."/>
            <person name="Liu B."/>
            <person name="Lagkouvardos I."/>
            <person name="Roy S."/>
            <person name="Zafar N."/>
            <person name="Bertelli C."/>
            <person name="Schilde C."/>
            <person name="Kianianmomeni A."/>
            <person name="Burglin T.R."/>
            <person name="Frech C."/>
            <person name="Turcotte B."/>
            <person name="Kopec K.O."/>
            <person name="Synnott J.M."/>
            <person name="Choo C."/>
            <person name="Paponov I."/>
            <person name="Finkler A."/>
            <person name="Soon Heng Tan C."/>
            <person name="Hutchins A.P."/>
            <person name="Weinmeier T."/>
            <person name="Rattei T."/>
            <person name="Chu J.S."/>
            <person name="Gimenez G."/>
            <person name="Irimia M."/>
            <person name="Rigden D.J."/>
            <person name="Fitzpatrick D.A."/>
            <person name="Lorenzo-Morales J."/>
            <person name="Bateman A."/>
            <person name="Chiu C.H."/>
            <person name="Tang P."/>
            <person name="Hegemann P."/>
            <person name="Fromm H."/>
            <person name="Raoult D."/>
            <person name="Greub G."/>
            <person name="Miranda-Saavedra D."/>
            <person name="Chen N."/>
            <person name="Nash P."/>
            <person name="Ginger M.L."/>
            <person name="Horn M."/>
            <person name="Schaap P."/>
            <person name="Caler L."/>
            <person name="Loftus B."/>
        </authorList>
    </citation>
    <scope>NUCLEOTIDE SEQUENCE [LARGE SCALE GENOMIC DNA]</scope>
    <source>
        <strain evidence="8 9">Neff</strain>
    </source>
</reference>
<dbReference type="GO" id="GO:0008270">
    <property type="term" value="F:zinc ion binding"/>
    <property type="evidence" value="ECO:0007669"/>
    <property type="project" value="UniProtKB-KW"/>
</dbReference>
<organism evidence="8 9">
    <name type="scientific">Acanthamoeba castellanii (strain ATCC 30010 / Neff)</name>
    <dbReference type="NCBI Taxonomy" id="1257118"/>
    <lineage>
        <taxon>Eukaryota</taxon>
        <taxon>Amoebozoa</taxon>
        <taxon>Discosea</taxon>
        <taxon>Longamoebia</taxon>
        <taxon>Centramoebida</taxon>
        <taxon>Acanthamoebidae</taxon>
        <taxon>Acanthamoeba</taxon>
    </lineage>
</organism>
<evidence type="ECO:0000259" key="7">
    <source>
        <dbReference type="PROSITE" id="PS51321"/>
    </source>
</evidence>
<dbReference type="GO" id="GO:0003676">
    <property type="term" value="F:nucleic acid binding"/>
    <property type="evidence" value="ECO:0007669"/>
    <property type="project" value="InterPro"/>
</dbReference>
<evidence type="ECO:0000259" key="6">
    <source>
        <dbReference type="PROSITE" id="PS51133"/>
    </source>
</evidence>
<dbReference type="Pfam" id="PF01096">
    <property type="entry name" value="Zn_ribbon_TFIIS"/>
    <property type="match status" value="1"/>
</dbReference>
<dbReference type="Pfam" id="PF07500">
    <property type="entry name" value="TFIIS_M"/>
    <property type="match status" value="1"/>
</dbReference>
<keyword evidence="2 5" id="KW-0863">Zinc-finger</keyword>
<dbReference type="AlphaFoldDB" id="L8HIK4"/>
<dbReference type="PROSITE" id="PS51133">
    <property type="entry name" value="ZF_TFIIS_2"/>
    <property type="match status" value="1"/>
</dbReference>
<dbReference type="InterPro" id="IPR035100">
    <property type="entry name" value="TF_IIS-typ"/>
</dbReference>
<keyword evidence="3" id="KW-0862">Zinc</keyword>
<dbReference type="OMA" id="NCIQLHT"/>
<dbReference type="SUPFAM" id="SSF57783">
    <property type="entry name" value="Zinc beta-ribbon"/>
    <property type="match status" value="1"/>
</dbReference>
<dbReference type="GeneID" id="14926486"/>
<dbReference type="EMBL" id="KB007805">
    <property type="protein sequence ID" value="ELR25429.1"/>
    <property type="molecule type" value="Genomic_DNA"/>
</dbReference>
<dbReference type="SMART" id="SM00510">
    <property type="entry name" value="TFS2M"/>
    <property type="match status" value="1"/>
</dbReference>
<name>L8HIK4_ACACF</name>
<dbReference type="GO" id="GO:0005634">
    <property type="term" value="C:nucleus"/>
    <property type="evidence" value="ECO:0007669"/>
    <property type="project" value="TreeGrafter"/>
</dbReference>
<dbReference type="STRING" id="1257118.L8HIK4"/>
<keyword evidence="8" id="KW-0251">Elongation factor</keyword>
<evidence type="ECO:0000256" key="2">
    <source>
        <dbReference type="ARBA" id="ARBA00022771"/>
    </source>
</evidence>
<keyword evidence="9" id="KW-1185">Reference proteome</keyword>
<evidence type="ECO:0000313" key="9">
    <source>
        <dbReference type="Proteomes" id="UP000011083"/>
    </source>
</evidence>
<dbReference type="SMART" id="SM00440">
    <property type="entry name" value="ZnF_C2C2"/>
    <property type="match status" value="1"/>
</dbReference>
<dbReference type="GO" id="GO:0003746">
    <property type="term" value="F:translation elongation factor activity"/>
    <property type="evidence" value="ECO:0007669"/>
    <property type="project" value="UniProtKB-KW"/>
</dbReference>
<dbReference type="RefSeq" id="XP_004368184.1">
    <property type="nucleotide sequence ID" value="XM_004368127.1"/>
</dbReference>
<dbReference type="PROSITE" id="PS51321">
    <property type="entry name" value="TFIIS_CENTRAL"/>
    <property type="match status" value="1"/>
</dbReference>
<dbReference type="Gene3D" id="1.10.472.30">
    <property type="entry name" value="Transcription elongation factor S-II, central domain"/>
    <property type="match status" value="1"/>
</dbReference>
<dbReference type="VEuPathDB" id="AmoebaDB:ACA1_294840"/>
<dbReference type="Gene3D" id="2.20.25.10">
    <property type="match status" value="1"/>
</dbReference>
<evidence type="ECO:0000256" key="5">
    <source>
        <dbReference type="PROSITE-ProRule" id="PRU00472"/>
    </source>
</evidence>